<keyword evidence="2" id="KW-0472">Membrane</keyword>
<dbReference type="Proteomes" id="UP000251960">
    <property type="component" value="Chromosome 10"/>
</dbReference>
<name>A0A3L6G693_MAIZE</name>
<dbReference type="AlphaFoldDB" id="A0A3L6G693"/>
<evidence type="ECO:0000313" key="3">
    <source>
        <dbReference type="EMBL" id="PWZ43758.1"/>
    </source>
</evidence>
<gene>
    <name evidence="3" type="primary">CSTLP2_0</name>
    <name evidence="3" type="ORF">Zm00014a_021202</name>
</gene>
<dbReference type="ExpressionAtlas" id="A0A3L6G693">
    <property type="expression patterns" value="baseline and differential"/>
</dbReference>
<protein>
    <submittedName>
        <fullName evidence="3">CMP-sialic acid transporter 2</fullName>
    </submittedName>
</protein>
<sequence>MSATAPTSPKGATAQDKVVATAVDLVDLSASATLTRVQQDELPAKPRKRPVLSPWNTRGPTMRMLPASPRPRRRLVPRPRRGSVYSTSVAMLLTAVVSVFLFNFHLSLAFFLGSTVVSVSVYLHSIGKLQPQK</sequence>
<proteinExistence type="predicted"/>
<feature type="compositionally biased region" description="Basic residues" evidence="1">
    <location>
        <begin position="70"/>
        <end position="79"/>
    </location>
</feature>
<keyword evidence="2" id="KW-1133">Transmembrane helix</keyword>
<organism evidence="3 4">
    <name type="scientific">Zea mays</name>
    <name type="common">Maize</name>
    <dbReference type="NCBI Taxonomy" id="4577"/>
    <lineage>
        <taxon>Eukaryota</taxon>
        <taxon>Viridiplantae</taxon>
        <taxon>Streptophyta</taxon>
        <taxon>Embryophyta</taxon>
        <taxon>Tracheophyta</taxon>
        <taxon>Spermatophyta</taxon>
        <taxon>Magnoliopsida</taxon>
        <taxon>Liliopsida</taxon>
        <taxon>Poales</taxon>
        <taxon>Poaceae</taxon>
        <taxon>PACMAD clade</taxon>
        <taxon>Panicoideae</taxon>
        <taxon>Andropogonodae</taxon>
        <taxon>Andropogoneae</taxon>
        <taxon>Tripsacinae</taxon>
        <taxon>Zea</taxon>
    </lineage>
</organism>
<dbReference type="EMBL" id="NCVQ01000002">
    <property type="protein sequence ID" value="PWZ43758.1"/>
    <property type="molecule type" value="Genomic_DNA"/>
</dbReference>
<evidence type="ECO:0000256" key="1">
    <source>
        <dbReference type="SAM" id="MobiDB-lite"/>
    </source>
</evidence>
<feature type="transmembrane region" description="Helical" evidence="2">
    <location>
        <begin position="82"/>
        <end position="102"/>
    </location>
</feature>
<comment type="caution">
    <text evidence="3">The sequence shown here is derived from an EMBL/GenBank/DDBJ whole genome shotgun (WGS) entry which is preliminary data.</text>
</comment>
<accession>A0A3L6G693</accession>
<feature type="region of interest" description="Disordered" evidence="1">
    <location>
        <begin position="39"/>
        <end position="79"/>
    </location>
</feature>
<evidence type="ECO:0000313" key="4">
    <source>
        <dbReference type="Proteomes" id="UP000251960"/>
    </source>
</evidence>
<feature type="transmembrane region" description="Helical" evidence="2">
    <location>
        <begin position="108"/>
        <end position="127"/>
    </location>
</feature>
<reference evidence="3 4" key="1">
    <citation type="journal article" date="2018" name="Nat. Genet.">
        <title>Extensive intraspecific gene order and gene structural variations between Mo17 and other maize genomes.</title>
        <authorList>
            <person name="Sun S."/>
            <person name="Zhou Y."/>
            <person name="Chen J."/>
            <person name="Shi J."/>
            <person name="Zhao H."/>
            <person name="Zhao H."/>
            <person name="Song W."/>
            <person name="Zhang M."/>
            <person name="Cui Y."/>
            <person name="Dong X."/>
            <person name="Liu H."/>
            <person name="Ma X."/>
            <person name="Jiao Y."/>
            <person name="Wang B."/>
            <person name="Wei X."/>
            <person name="Stein J.C."/>
            <person name="Glaubitz J.C."/>
            <person name="Lu F."/>
            <person name="Yu G."/>
            <person name="Liang C."/>
            <person name="Fengler K."/>
            <person name="Li B."/>
            <person name="Rafalski A."/>
            <person name="Schnable P.S."/>
            <person name="Ware D.H."/>
            <person name="Buckler E.S."/>
            <person name="Lai J."/>
        </authorList>
    </citation>
    <scope>NUCLEOTIDE SEQUENCE [LARGE SCALE GENOMIC DNA]</scope>
    <source>
        <strain evidence="4">cv. Missouri 17</strain>
        <tissue evidence="3">Seedling</tissue>
    </source>
</reference>
<evidence type="ECO:0000256" key="2">
    <source>
        <dbReference type="SAM" id="Phobius"/>
    </source>
</evidence>
<keyword evidence="2" id="KW-0812">Transmembrane</keyword>